<name>A0ABV6JN09_9PROT</name>
<organism evidence="2 3">
    <name type="scientific">Roseomonas elaeocarpi</name>
    <dbReference type="NCBI Taxonomy" id="907779"/>
    <lineage>
        <taxon>Bacteria</taxon>
        <taxon>Pseudomonadati</taxon>
        <taxon>Pseudomonadota</taxon>
        <taxon>Alphaproteobacteria</taxon>
        <taxon>Acetobacterales</taxon>
        <taxon>Roseomonadaceae</taxon>
        <taxon>Roseomonas</taxon>
    </lineage>
</organism>
<protein>
    <submittedName>
        <fullName evidence="2">Uncharacterized protein</fullName>
    </submittedName>
</protein>
<dbReference type="RefSeq" id="WP_377042784.1">
    <property type="nucleotide sequence ID" value="NZ_JBHLUN010000002.1"/>
</dbReference>
<keyword evidence="3" id="KW-1185">Reference proteome</keyword>
<dbReference type="Proteomes" id="UP001589865">
    <property type="component" value="Unassembled WGS sequence"/>
</dbReference>
<comment type="caution">
    <text evidence="2">The sequence shown here is derived from an EMBL/GenBank/DDBJ whole genome shotgun (WGS) entry which is preliminary data.</text>
</comment>
<feature type="region of interest" description="Disordered" evidence="1">
    <location>
        <begin position="1"/>
        <end position="51"/>
    </location>
</feature>
<evidence type="ECO:0000256" key="1">
    <source>
        <dbReference type="SAM" id="MobiDB-lite"/>
    </source>
</evidence>
<sequence>MRKMPDCSSTTHTMALDRSAQALPRAGRAYAARRNTGRDPEAEPSTTALSP</sequence>
<dbReference type="EMBL" id="JBHLUN010000002">
    <property type="protein sequence ID" value="MFC0407093.1"/>
    <property type="molecule type" value="Genomic_DNA"/>
</dbReference>
<proteinExistence type="predicted"/>
<reference evidence="2 3" key="1">
    <citation type="submission" date="2024-09" db="EMBL/GenBank/DDBJ databases">
        <authorList>
            <person name="Sun Q."/>
            <person name="Mori K."/>
        </authorList>
    </citation>
    <scope>NUCLEOTIDE SEQUENCE [LARGE SCALE GENOMIC DNA]</scope>
    <source>
        <strain evidence="2 3">TBRC 5777</strain>
    </source>
</reference>
<evidence type="ECO:0000313" key="2">
    <source>
        <dbReference type="EMBL" id="MFC0407093.1"/>
    </source>
</evidence>
<accession>A0ABV6JN09</accession>
<gene>
    <name evidence="2" type="ORF">ACFFGY_02455</name>
</gene>
<evidence type="ECO:0000313" key="3">
    <source>
        <dbReference type="Proteomes" id="UP001589865"/>
    </source>
</evidence>